<keyword evidence="2" id="KW-1185">Reference proteome</keyword>
<comment type="caution">
    <text evidence="1">The sequence shown here is derived from an EMBL/GenBank/DDBJ whole genome shotgun (WGS) entry which is preliminary data.</text>
</comment>
<evidence type="ECO:0000313" key="2">
    <source>
        <dbReference type="Proteomes" id="UP001187192"/>
    </source>
</evidence>
<sequence length="110" mass="12515">MRVSSKQDLTCIMALSKWSKYPFKGSSLPCLILNKYDISFFRVLALRNAVEKPSDHLKFEHFVYQSLVMWSTTSNLCSPQTIEHRGSLAGYEHCRFSAVISVAGHDERGD</sequence>
<dbReference type="AlphaFoldDB" id="A0AA88DYS8"/>
<gene>
    <name evidence="1" type="ORF">TIFTF001_033741</name>
</gene>
<protein>
    <submittedName>
        <fullName evidence="1">Uncharacterized protein</fullName>
    </submittedName>
</protein>
<name>A0AA88DYS8_FICCA</name>
<reference evidence="1" key="1">
    <citation type="submission" date="2023-07" db="EMBL/GenBank/DDBJ databases">
        <title>draft genome sequence of fig (Ficus carica).</title>
        <authorList>
            <person name="Takahashi T."/>
            <person name="Nishimura K."/>
        </authorList>
    </citation>
    <scope>NUCLEOTIDE SEQUENCE</scope>
</reference>
<organism evidence="1 2">
    <name type="scientific">Ficus carica</name>
    <name type="common">Common fig</name>
    <dbReference type="NCBI Taxonomy" id="3494"/>
    <lineage>
        <taxon>Eukaryota</taxon>
        <taxon>Viridiplantae</taxon>
        <taxon>Streptophyta</taxon>
        <taxon>Embryophyta</taxon>
        <taxon>Tracheophyta</taxon>
        <taxon>Spermatophyta</taxon>
        <taxon>Magnoliopsida</taxon>
        <taxon>eudicotyledons</taxon>
        <taxon>Gunneridae</taxon>
        <taxon>Pentapetalae</taxon>
        <taxon>rosids</taxon>
        <taxon>fabids</taxon>
        <taxon>Rosales</taxon>
        <taxon>Moraceae</taxon>
        <taxon>Ficeae</taxon>
        <taxon>Ficus</taxon>
    </lineage>
</organism>
<dbReference type="EMBL" id="BTGU01000190">
    <property type="protein sequence ID" value="GMN64677.1"/>
    <property type="molecule type" value="Genomic_DNA"/>
</dbReference>
<dbReference type="Proteomes" id="UP001187192">
    <property type="component" value="Unassembled WGS sequence"/>
</dbReference>
<evidence type="ECO:0000313" key="1">
    <source>
        <dbReference type="EMBL" id="GMN64677.1"/>
    </source>
</evidence>
<proteinExistence type="predicted"/>
<accession>A0AA88DYS8</accession>